<sequence>MHCPFSRLASLQSNHKGTIGFWLVLCLMTLAGCQKAPETSRGLNLSDILSGQDTDGFDRAISGRDFHLPQDHAAHHTFRNEWWYLTGNVSDGGERIFGYQVTFFRTAVAPLLAENTKTNEQRSSWAVNDIWMAHAAVTDISGKVHYHTQRFSRANPGLAGAQIDPLKIWLEDWTLGSAANDFPWQLDVTTEDFELALVLNTTKSHVLQGDQGLSQKSAVPGNASYYYSYTRMATTGDLRLKGENIAVNGYSWFDREWSTSALDNNQSGWNWFSLQLDSGDDFMYYQLLDLNGDADINSQGKWIDPVGSTITIKPNNITLNVLEEWQSPDGQSYPVRWQIDYQEQNKSWIVEAVMDDQYMDLAVKYWEGAVVVFDTESRSLVGRGYLEMTRTH</sequence>
<dbReference type="eggNOG" id="COG5621">
    <property type="taxonomic scope" value="Bacteria"/>
</dbReference>
<name>A0YFV6_9GAMM</name>
<feature type="domain" description="AttH" evidence="1">
    <location>
        <begin position="81"/>
        <end position="259"/>
    </location>
</feature>
<keyword evidence="3" id="KW-1185">Reference proteome</keyword>
<reference evidence="2 3" key="1">
    <citation type="journal article" date="2010" name="J. Bacteriol.">
        <title>Genome sequence of the oligotrophic marine Gammaproteobacterium HTCC2143, isolated from the Oregon Coast.</title>
        <authorList>
            <person name="Oh H.M."/>
            <person name="Kang I."/>
            <person name="Ferriera S."/>
            <person name="Giovannoni S.J."/>
            <person name="Cho J.C."/>
        </authorList>
    </citation>
    <scope>NUCLEOTIDE SEQUENCE [LARGE SCALE GENOMIC DNA]</scope>
    <source>
        <strain evidence="2 3">HTCC2143</strain>
    </source>
</reference>
<dbReference type="STRING" id="247633.GP2143_01645"/>
<dbReference type="Pfam" id="PF07143">
    <property type="entry name" value="CrtC"/>
    <property type="match status" value="1"/>
</dbReference>
<accession>A0YFV6</accession>
<comment type="caution">
    <text evidence="2">The sequence shown here is derived from an EMBL/GenBank/DDBJ whole genome shotgun (WGS) entry which is preliminary data.</text>
</comment>
<evidence type="ECO:0000313" key="3">
    <source>
        <dbReference type="Proteomes" id="UP000004931"/>
    </source>
</evidence>
<dbReference type="Proteomes" id="UP000004931">
    <property type="component" value="Unassembled WGS sequence"/>
</dbReference>
<dbReference type="AlphaFoldDB" id="A0YFV6"/>
<dbReference type="SUPFAM" id="SSF159245">
    <property type="entry name" value="AttH-like"/>
    <property type="match status" value="1"/>
</dbReference>
<organism evidence="2 3">
    <name type="scientific">marine gamma proteobacterium HTCC2143</name>
    <dbReference type="NCBI Taxonomy" id="247633"/>
    <lineage>
        <taxon>Bacteria</taxon>
        <taxon>Pseudomonadati</taxon>
        <taxon>Pseudomonadota</taxon>
        <taxon>Gammaproteobacteria</taxon>
        <taxon>Cellvibrionales</taxon>
        <taxon>Spongiibacteraceae</taxon>
        <taxon>BD1-7 clade</taxon>
    </lineage>
</organism>
<dbReference type="Gene3D" id="2.40.370.10">
    <property type="entry name" value="AttH-like domain"/>
    <property type="match status" value="2"/>
</dbReference>
<dbReference type="PANTHER" id="PTHR38591:SF1">
    <property type="entry name" value="BLL1000 PROTEIN"/>
    <property type="match status" value="1"/>
</dbReference>
<dbReference type="InterPro" id="IPR023374">
    <property type="entry name" value="AttH-like_dom_sf"/>
</dbReference>
<evidence type="ECO:0000259" key="1">
    <source>
        <dbReference type="Pfam" id="PF07143"/>
    </source>
</evidence>
<dbReference type="PANTHER" id="PTHR38591">
    <property type="entry name" value="HYDROLASE"/>
    <property type="match status" value="1"/>
</dbReference>
<dbReference type="EMBL" id="AAVT01000009">
    <property type="protein sequence ID" value="EAW30206.1"/>
    <property type="molecule type" value="Genomic_DNA"/>
</dbReference>
<gene>
    <name evidence="2" type="ORF">GP2143_01645</name>
</gene>
<evidence type="ECO:0000313" key="2">
    <source>
        <dbReference type="EMBL" id="EAW30206.1"/>
    </source>
</evidence>
<dbReference type="OrthoDB" id="9770826at2"/>
<dbReference type="PROSITE" id="PS51257">
    <property type="entry name" value="PROKAR_LIPOPROTEIN"/>
    <property type="match status" value="1"/>
</dbReference>
<dbReference type="InterPro" id="IPR010791">
    <property type="entry name" value="AttH_dom"/>
</dbReference>
<proteinExistence type="predicted"/>
<protein>
    <recommendedName>
        <fullName evidence="1">AttH domain-containing protein</fullName>
    </recommendedName>
</protein>
<dbReference type="Pfam" id="PF17186">
    <property type="entry name" value="Lipocalin_9"/>
    <property type="match status" value="1"/>
</dbReference>